<dbReference type="Proteomes" id="UP000246740">
    <property type="component" value="Unassembled WGS sequence"/>
</dbReference>
<organism evidence="4 5">
    <name type="scientific">Testicularia cyperi</name>
    <dbReference type="NCBI Taxonomy" id="1882483"/>
    <lineage>
        <taxon>Eukaryota</taxon>
        <taxon>Fungi</taxon>
        <taxon>Dikarya</taxon>
        <taxon>Basidiomycota</taxon>
        <taxon>Ustilaginomycotina</taxon>
        <taxon>Ustilaginomycetes</taxon>
        <taxon>Ustilaginales</taxon>
        <taxon>Anthracoideaceae</taxon>
        <taxon>Testicularia</taxon>
    </lineage>
</organism>
<dbReference type="SUPFAM" id="SSF141673">
    <property type="entry name" value="MOSC N-terminal domain-like"/>
    <property type="match status" value="1"/>
</dbReference>
<feature type="region of interest" description="Disordered" evidence="2">
    <location>
        <begin position="58"/>
        <end position="110"/>
    </location>
</feature>
<dbReference type="SUPFAM" id="SSF53383">
    <property type="entry name" value="PLP-dependent transferases"/>
    <property type="match status" value="1"/>
</dbReference>
<dbReference type="InterPro" id="IPR005303">
    <property type="entry name" value="MOCOS_middle"/>
</dbReference>
<proteinExistence type="predicted"/>
<dbReference type="EMBL" id="KZ819199">
    <property type="protein sequence ID" value="PWY98319.1"/>
    <property type="molecule type" value="Genomic_DNA"/>
</dbReference>
<name>A0A317XKG6_9BASI</name>
<keyword evidence="1" id="KW-0501">Molybdenum cofactor biosynthesis</keyword>
<feature type="compositionally biased region" description="Basic and acidic residues" evidence="2">
    <location>
        <begin position="909"/>
        <end position="928"/>
    </location>
</feature>
<evidence type="ECO:0000313" key="5">
    <source>
        <dbReference type="Proteomes" id="UP000246740"/>
    </source>
</evidence>
<dbReference type="InterPro" id="IPR015424">
    <property type="entry name" value="PyrdxlP-dep_Trfase"/>
</dbReference>
<dbReference type="OrthoDB" id="10264306at2759"/>
<feature type="region of interest" description="Disordered" evidence="2">
    <location>
        <begin position="464"/>
        <end position="487"/>
    </location>
</feature>
<dbReference type="GO" id="GO:0030170">
    <property type="term" value="F:pyridoxal phosphate binding"/>
    <property type="evidence" value="ECO:0007669"/>
    <property type="project" value="InterPro"/>
</dbReference>
<feature type="region of interest" description="Disordered" evidence="2">
    <location>
        <begin position="896"/>
        <end position="928"/>
    </location>
</feature>
<gene>
    <name evidence="4" type="ORF">BCV70DRAFT_238870</name>
</gene>
<dbReference type="Pfam" id="PF03473">
    <property type="entry name" value="MOSC"/>
    <property type="match status" value="1"/>
</dbReference>
<feature type="compositionally biased region" description="Polar residues" evidence="2">
    <location>
        <begin position="898"/>
        <end position="908"/>
    </location>
</feature>
<evidence type="ECO:0000256" key="2">
    <source>
        <dbReference type="SAM" id="MobiDB-lite"/>
    </source>
</evidence>
<reference evidence="4 5" key="1">
    <citation type="journal article" date="2018" name="Mol. Biol. Evol.">
        <title>Broad Genomic Sampling Reveals a Smut Pathogenic Ancestry of the Fungal Clade Ustilaginomycotina.</title>
        <authorList>
            <person name="Kijpornyongpan T."/>
            <person name="Mondo S.J."/>
            <person name="Barry K."/>
            <person name="Sandor L."/>
            <person name="Lee J."/>
            <person name="Lipzen A."/>
            <person name="Pangilinan J."/>
            <person name="LaButti K."/>
            <person name="Hainaut M."/>
            <person name="Henrissat B."/>
            <person name="Grigoriev I.V."/>
            <person name="Spatafora J.W."/>
            <person name="Aime M.C."/>
        </authorList>
    </citation>
    <scope>NUCLEOTIDE SEQUENCE [LARGE SCALE GENOMIC DNA]</scope>
    <source>
        <strain evidence="4 5">MCA 3645</strain>
    </source>
</reference>
<evidence type="ECO:0000259" key="3">
    <source>
        <dbReference type="PROSITE" id="PS51340"/>
    </source>
</evidence>
<dbReference type="GO" id="GO:0006777">
    <property type="term" value="P:Mo-molybdopterin cofactor biosynthetic process"/>
    <property type="evidence" value="ECO:0007669"/>
    <property type="project" value="UniProtKB-KW"/>
</dbReference>
<evidence type="ECO:0000313" key="4">
    <source>
        <dbReference type="EMBL" id="PWY98319.1"/>
    </source>
</evidence>
<feature type="compositionally biased region" description="Basic and acidic residues" evidence="2">
    <location>
        <begin position="469"/>
        <end position="478"/>
    </location>
</feature>
<dbReference type="GO" id="GO:0016740">
    <property type="term" value="F:transferase activity"/>
    <property type="evidence" value="ECO:0007669"/>
    <property type="project" value="UniProtKB-KW"/>
</dbReference>
<sequence length="1037" mass="112687">MSSWYPTAPALAAGACVALPWIAKLLSHVSLSTQLLLAVIVYITISAEQQHRSGQPFVVSRTVDREEQKASRSSGRLSRSELLSTSPITSTSNRPPRRTTPTNLPLPPLSATKDDSTFRLDYAEKVARIRDQQCPQLLDACYLDAAAAPPFPAELVQNVATDLGSKLYSNPHSKSPSAVLTADAIDATRVRVVKELFGIATPHDWHLVFTSGTTASLKLVAEAFDWQRLGGFRCLAESHTSLLGIRDLAVRAGSSFATFDETTAEAFYRDMAPGLIGLPLQCNATGRRYGNLMRRICKHRNNTFVLVDAASYLSSSSRLDFAQLTEDEQPDFVAFSFYKIFGYPTGLGGLLVKKSAAHALSNKIFFGGGTVDAIVSESRWTKPRKDFVSRFEDGTVNIHGILAIPHAIDYYNSRFGSWKDRKAHTQAVTRKAFVTMSALCHANGNPVVRVYTQSQTGRRWIESQANAKSDLRTEEDPKAPAADDADQGPILNFSVLTADGRVVPPQEVDRLACVSNIHLRMGRHCNAGFVTNQLGATPEQLQLEYAQGVGCDDSGDSDVISTSLRASLCLLNTDEDIQRLVGFVRRFFQTTVSCEATLESGNASTAAAEAGTVNCAHDRAMEGAEGETFRRFRLDTVTLYPIKSCAGQNLRPGQQWKLTPHGLEYDREWILVDLRTGKGLSQKRHPRMALIRPRIDLDARKLCISIAPGTAGIQTTSSPRCISINLDDGTQYASSNSPTSDLDPTKVCTDSVMPRAHTCSRLRQMLSDHLGVPCTLAMQSSGAASRHSKLGSSKDGDRIPLVFSNESPFLLINKASVDRVTRLMSRSSKKKELAVAATVTATGSISAGRDAVDGDGDGDGDEKASDSGYSSTLEPEDTVADPASFRANFLISPLHTRSPGSNSSCLQQNHDRDQDQDPDSGAHESQDADAWIEDRATRVQLGPHTFGVLGQCRRCQMVCIDQSTGLVRPETFQTLAKHRRNSRARIIFGSHLAWRPALDGESISSQALQDEAGPSASRSPTVQVGMPVTLTIASSRV</sequence>
<feature type="region of interest" description="Disordered" evidence="2">
    <location>
        <begin position="846"/>
        <end position="878"/>
    </location>
</feature>
<dbReference type="InterPro" id="IPR000192">
    <property type="entry name" value="Aminotrans_V_dom"/>
</dbReference>
<dbReference type="STRING" id="1882483.A0A317XKG6"/>
<dbReference type="Gene3D" id="3.40.640.10">
    <property type="entry name" value="Type I PLP-dependent aspartate aminotransferase-like (Major domain)"/>
    <property type="match status" value="1"/>
</dbReference>
<dbReference type="Pfam" id="PF03476">
    <property type="entry name" value="MOSC_N"/>
    <property type="match status" value="1"/>
</dbReference>
<feature type="compositionally biased region" description="Low complexity" evidence="2">
    <location>
        <begin position="71"/>
        <end position="103"/>
    </location>
</feature>
<dbReference type="Pfam" id="PF00266">
    <property type="entry name" value="Aminotran_5"/>
    <property type="match status" value="2"/>
</dbReference>
<dbReference type="InterPro" id="IPR015421">
    <property type="entry name" value="PyrdxlP-dep_Trfase_major"/>
</dbReference>
<feature type="domain" description="MOSC" evidence="3">
    <location>
        <begin position="778"/>
        <end position="1031"/>
    </location>
</feature>
<dbReference type="PANTHER" id="PTHR14237">
    <property type="entry name" value="MOLYBDOPTERIN COFACTOR SULFURASE MOSC"/>
    <property type="match status" value="1"/>
</dbReference>
<keyword evidence="4" id="KW-0808">Transferase</keyword>
<dbReference type="AlphaFoldDB" id="A0A317XKG6"/>
<keyword evidence="5" id="KW-1185">Reference proteome</keyword>
<accession>A0A317XKG6</accession>
<protein>
    <submittedName>
        <fullName evidence="4">PLP-dependent transferase</fullName>
    </submittedName>
</protein>
<dbReference type="InParanoid" id="A0A317XKG6"/>
<dbReference type="PROSITE" id="PS51340">
    <property type="entry name" value="MOSC"/>
    <property type="match status" value="1"/>
</dbReference>
<dbReference type="InterPro" id="IPR015422">
    <property type="entry name" value="PyrdxlP-dep_Trfase_small"/>
</dbReference>
<dbReference type="PANTHER" id="PTHR14237:SF19">
    <property type="entry name" value="MITOCHONDRIAL AMIDOXIME REDUCING COMPONENT 1"/>
    <property type="match status" value="1"/>
</dbReference>
<dbReference type="Gene3D" id="3.90.1150.10">
    <property type="entry name" value="Aspartate Aminotransferase, domain 1"/>
    <property type="match status" value="1"/>
</dbReference>
<dbReference type="GO" id="GO:0030151">
    <property type="term" value="F:molybdenum ion binding"/>
    <property type="evidence" value="ECO:0007669"/>
    <property type="project" value="InterPro"/>
</dbReference>
<evidence type="ECO:0000256" key="1">
    <source>
        <dbReference type="ARBA" id="ARBA00023150"/>
    </source>
</evidence>
<dbReference type="InterPro" id="IPR005302">
    <property type="entry name" value="MoCF_Sase_C"/>
</dbReference>